<dbReference type="AlphaFoldDB" id="A0A914HW36"/>
<proteinExistence type="predicted"/>
<keyword evidence="1" id="KW-0732">Signal</keyword>
<dbReference type="Proteomes" id="UP000887572">
    <property type="component" value="Unplaced"/>
</dbReference>
<feature type="chain" id="PRO_5037471810" evidence="1">
    <location>
        <begin position="24"/>
        <end position="178"/>
    </location>
</feature>
<evidence type="ECO:0000313" key="2">
    <source>
        <dbReference type="Proteomes" id="UP000887572"/>
    </source>
</evidence>
<evidence type="ECO:0000313" key="3">
    <source>
        <dbReference type="WBParaSite" id="Gr19_v10_g4553.t1"/>
    </source>
</evidence>
<keyword evidence="2" id="KW-1185">Reference proteome</keyword>
<reference evidence="3" key="1">
    <citation type="submission" date="2022-11" db="UniProtKB">
        <authorList>
            <consortium name="WormBaseParasite"/>
        </authorList>
    </citation>
    <scope>IDENTIFICATION</scope>
</reference>
<feature type="signal peptide" evidence="1">
    <location>
        <begin position="1"/>
        <end position="23"/>
    </location>
</feature>
<dbReference type="WBParaSite" id="Gr19_v10_g4553.t1">
    <property type="protein sequence ID" value="Gr19_v10_g4553.t1"/>
    <property type="gene ID" value="Gr19_v10_g4553"/>
</dbReference>
<protein>
    <submittedName>
        <fullName evidence="3">Transmembrane protein</fullName>
    </submittedName>
</protein>
<sequence length="178" mass="19365">MMQNGSFLLLGLMTFALFVGSAGIECQYGFISYRGASITKKTCDHAAECFAVPCITGSTVNSPRAMVWGCLDSKKAQECKVYTASETKVSTSIFAEYFPEAKDKKDFSLHCFTCQLGKYGKSMDNTRFRDAGADKYWKYQMGAPVGGSTCNSVALSLMLLAFLASVRAVFGQIFGGNF</sequence>
<accession>A0A914HW36</accession>
<evidence type="ECO:0000256" key="1">
    <source>
        <dbReference type="SAM" id="SignalP"/>
    </source>
</evidence>
<organism evidence="2 3">
    <name type="scientific">Globodera rostochiensis</name>
    <name type="common">Golden nematode worm</name>
    <name type="synonym">Heterodera rostochiensis</name>
    <dbReference type="NCBI Taxonomy" id="31243"/>
    <lineage>
        <taxon>Eukaryota</taxon>
        <taxon>Metazoa</taxon>
        <taxon>Ecdysozoa</taxon>
        <taxon>Nematoda</taxon>
        <taxon>Chromadorea</taxon>
        <taxon>Rhabditida</taxon>
        <taxon>Tylenchina</taxon>
        <taxon>Tylenchomorpha</taxon>
        <taxon>Tylenchoidea</taxon>
        <taxon>Heteroderidae</taxon>
        <taxon>Heteroderinae</taxon>
        <taxon>Globodera</taxon>
    </lineage>
</organism>
<name>A0A914HW36_GLORO</name>